<dbReference type="RefSeq" id="WP_077659141.1">
    <property type="nucleotide sequence ID" value="NZ_CP040021.1"/>
</dbReference>
<protein>
    <recommendedName>
        <fullName evidence="3">Lipoprotein</fullName>
    </recommendedName>
</protein>
<evidence type="ECO:0000313" key="1">
    <source>
        <dbReference type="EMBL" id="OOE40048.1"/>
    </source>
</evidence>
<gene>
    <name evidence="1" type="ORF">BZG00_06940</name>
</gene>
<dbReference type="Proteomes" id="UP000189021">
    <property type="component" value="Unassembled WGS sequence"/>
</dbReference>
<comment type="caution">
    <text evidence="1">The sequence shown here is derived from an EMBL/GenBank/DDBJ whole genome shotgun (WGS) entry which is preliminary data.</text>
</comment>
<reference evidence="1 2" key="1">
    <citation type="journal article" date="2017" name="Genome Announc.">
        <title>Draft Genome Sequences of Salinivibrio proteolyticus, Salinivibrio sharmensis, Salinivibrio siamensis, Salinivibrio costicola subsp. alcaliphilus, Salinivibrio costicola subsp. vallismortis, and 29 New Isolates Belonging to the Genus Salinivibrio.</title>
        <authorList>
            <person name="Lopez-Hermoso C."/>
            <person name="de la Haba R.R."/>
            <person name="Sanchez-Porro C."/>
            <person name="Bayliss S.C."/>
            <person name="Feil E.J."/>
            <person name="Ventosa A."/>
        </authorList>
    </citation>
    <scope>NUCLEOTIDE SEQUENCE [LARGE SCALE GENOMIC DNA]</scope>
    <source>
        <strain evidence="1 2">AL184</strain>
    </source>
</reference>
<organism evidence="1 2">
    <name type="scientific">Salinivibrio kushneri</name>
    <dbReference type="NCBI Taxonomy" id="1908198"/>
    <lineage>
        <taxon>Bacteria</taxon>
        <taxon>Pseudomonadati</taxon>
        <taxon>Pseudomonadota</taxon>
        <taxon>Gammaproteobacteria</taxon>
        <taxon>Vibrionales</taxon>
        <taxon>Vibrionaceae</taxon>
        <taxon>Salinivibrio</taxon>
    </lineage>
</organism>
<name>A0AB36JYE2_9GAMM</name>
<proteinExistence type="predicted"/>
<dbReference type="PROSITE" id="PS51257">
    <property type="entry name" value="PROKAR_LIPOPROTEIN"/>
    <property type="match status" value="1"/>
</dbReference>
<dbReference type="EMBL" id="MUEK01000005">
    <property type="protein sequence ID" value="OOE40048.1"/>
    <property type="molecule type" value="Genomic_DNA"/>
</dbReference>
<keyword evidence="2" id="KW-1185">Reference proteome</keyword>
<accession>A0AB36JYE2</accession>
<sequence length="282" mass="31417">MTQLKTLFFAVTTAALAGCAATPRKYDDESSRALNLARAGGVYDQDLRDSPDGTRSYRKGLFTTLLDVASLATSFDAPLRHLSGTQTFMFNATDIMATPDNPSARPSLIGWMPGSLAANQDDAYEHYVTVVDEAITHAAESMSITATKLTDVKTPEIDEHPLMLWSVTSERYDCGKSNCIIAYNIQQPTYWKTPSYVTGREAASYNIAANHPEEYSRLIFRQSGDERTFPVGEFYSAVSADMPPWIVMYFPPNTVFQDGEPLTYPVLYEQGQQLMFKEPNHE</sequence>
<dbReference type="AlphaFoldDB" id="A0AB36JYE2"/>
<evidence type="ECO:0000313" key="2">
    <source>
        <dbReference type="Proteomes" id="UP000189021"/>
    </source>
</evidence>
<evidence type="ECO:0008006" key="3">
    <source>
        <dbReference type="Google" id="ProtNLM"/>
    </source>
</evidence>